<feature type="domain" description="HD" evidence="1">
    <location>
        <begin position="33"/>
        <end position="157"/>
    </location>
</feature>
<gene>
    <name evidence="3" type="ORF">DL346_25805</name>
</gene>
<dbReference type="EMBL" id="QLUW01000006">
    <property type="protein sequence ID" value="RAP73686.1"/>
    <property type="molecule type" value="Genomic_DNA"/>
</dbReference>
<evidence type="ECO:0000259" key="2">
    <source>
        <dbReference type="PROSITE" id="PS51832"/>
    </source>
</evidence>
<comment type="caution">
    <text evidence="3">The sequence shown here is derived from an EMBL/GenBank/DDBJ whole genome shotgun (WGS) entry which is preliminary data.</text>
</comment>
<dbReference type="InterPro" id="IPR003607">
    <property type="entry name" value="HD/PDEase_dom"/>
</dbReference>
<protein>
    <submittedName>
        <fullName evidence="3">Uncharacterized protein</fullName>
    </submittedName>
</protein>
<dbReference type="InterPro" id="IPR006674">
    <property type="entry name" value="HD_domain"/>
</dbReference>
<evidence type="ECO:0000259" key="1">
    <source>
        <dbReference type="PROSITE" id="PS51831"/>
    </source>
</evidence>
<proteinExistence type="predicted"/>
<evidence type="ECO:0000313" key="4">
    <source>
        <dbReference type="Proteomes" id="UP000249260"/>
    </source>
</evidence>
<dbReference type="Proteomes" id="UP000249260">
    <property type="component" value="Unassembled WGS sequence"/>
</dbReference>
<dbReference type="Gene3D" id="1.10.3210.10">
    <property type="entry name" value="Hypothetical protein af1432"/>
    <property type="match status" value="1"/>
</dbReference>
<dbReference type="AlphaFoldDB" id="A0A328U107"/>
<reference evidence="3 4" key="1">
    <citation type="submission" date="2018-06" db="EMBL/GenBank/DDBJ databases">
        <title>Paenibacillus montanisoli sp. nov., isolated from mountain area soil.</title>
        <authorList>
            <person name="Wu M."/>
        </authorList>
    </citation>
    <scope>NUCLEOTIDE SEQUENCE [LARGE SCALE GENOMIC DNA]</scope>
    <source>
        <strain evidence="3 4">RA17</strain>
    </source>
</reference>
<dbReference type="PANTHER" id="PTHR43155">
    <property type="entry name" value="CYCLIC DI-GMP PHOSPHODIESTERASE PA4108-RELATED"/>
    <property type="match status" value="1"/>
</dbReference>
<dbReference type="Pfam" id="PF13487">
    <property type="entry name" value="HD_5"/>
    <property type="match status" value="1"/>
</dbReference>
<dbReference type="SUPFAM" id="SSF109604">
    <property type="entry name" value="HD-domain/PDEase-like"/>
    <property type="match status" value="1"/>
</dbReference>
<dbReference type="InterPro" id="IPR037522">
    <property type="entry name" value="HD_GYP_dom"/>
</dbReference>
<keyword evidence="4" id="KW-1185">Reference proteome</keyword>
<dbReference type="PROSITE" id="PS51831">
    <property type="entry name" value="HD"/>
    <property type="match status" value="1"/>
</dbReference>
<dbReference type="PANTHER" id="PTHR43155:SF2">
    <property type="entry name" value="CYCLIC DI-GMP PHOSPHODIESTERASE PA4108"/>
    <property type="match status" value="1"/>
</dbReference>
<organism evidence="3 4">
    <name type="scientific">Paenibacillus montanisoli</name>
    <dbReference type="NCBI Taxonomy" id="2081970"/>
    <lineage>
        <taxon>Bacteria</taxon>
        <taxon>Bacillati</taxon>
        <taxon>Bacillota</taxon>
        <taxon>Bacilli</taxon>
        <taxon>Bacillales</taxon>
        <taxon>Paenibacillaceae</taxon>
        <taxon>Paenibacillus</taxon>
    </lineage>
</organism>
<sequence length="215" mass="24103">MGGPSKYNNTFDTKALSDIIILAGKLKAFDCFTWTHSINVANYAYTLANIFDLSSEELNNVYIGALLHDIGKTQIPEVLLKKTSKLTSSEWKIMKTHPRAGVDLLRHSNHLMKSKISDIILHHHERFDGKGYPDSLAGDEIPLAAKIVTVADSFDAMTSKRHYRNPLDKKTAANQILTNAGRQFDPQIALRFVEFIMTDEKLHSPPNQLKKLSGI</sequence>
<dbReference type="PROSITE" id="PS51832">
    <property type="entry name" value="HD_GYP"/>
    <property type="match status" value="1"/>
</dbReference>
<accession>A0A328U107</accession>
<dbReference type="NCBIfam" id="TIGR00277">
    <property type="entry name" value="HDIG"/>
    <property type="match status" value="1"/>
</dbReference>
<dbReference type="SMART" id="SM00471">
    <property type="entry name" value="HDc"/>
    <property type="match status" value="1"/>
</dbReference>
<dbReference type="InterPro" id="IPR006675">
    <property type="entry name" value="HDIG_dom"/>
</dbReference>
<dbReference type="CDD" id="cd00077">
    <property type="entry name" value="HDc"/>
    <property type="match status" value="1"/>
</dbReference>
<feature type="domain" description="HD-GYP" evidence="2">
    <location>
        <begin position="11"/>
        <end position="208"/>
    </location>
</feature>
<name>A0A328U107_9BACL</name>
<evidence type="ECO:0000313" key="3">
    <source>
        <dbReference type="EMBL" id="RAP73686.1"/>
    </source>
</evidence>